<dbReference type="HAMAP" id="MF_00360">
    <property type="entry name" value="Ribosomal_bS6"/>
    <property type="match status" value="1"/>
</dbReference>
<evidence type="ECO:0000256" key="6">
    <source>
        <dbReference type="HAMAP-Rule" id="MF_00360"/>
    </source>
</evidence>
<keyword evidence="9" id="KW-1185">Reference proteome</keyword>
<reference evidence="8 9" key="1">
    <citation type="journal article" date="2015" name="Genome Announc.">
        <title>Complete Genome Sequence of Bartonella ancashensis Strain 20.00, Isolated from the Blood of a Patient with Verruga Peruana.</title>
        <authorList>
            <person name="Hang J."/>
            <person name="Mullins K.E."/>
            <person name="Clifford R.J."/>
            <person name="Onmus-Leone F."/>
            <person name="Yang Y."/>
            <person name="Jiang J."/>
            <person name="Leguia M."/>
            <person name="Kasper M.R."/>
            <person name="Maguina C."/>
            <person name="Lesho E.P."/>
            <person name="Jarman R.G."/>
            <person name="Richards A.L."/>
            <person name="Blazes D."/>
        </authorList>
    </citation>
    <scope>NUCLEOTIDE SEQUENCE [LARGE SCALE GENOMIC DNA]</scope>
    <source>
        <strain evidence="8 9">20.00</strain>
    </source>
</reference>
<dbReference type="PATRIC" id="fig|1318743.3.peg.1182"/>
<dbReference type="PANTHER" id="PTHR21011">
    <property type="entry name" value="MITOCHONDRIAL 28S RIBOSOMAL PROTEIN S6"/>
    <property type="match status" value="1"/>
</dbReference>
<dbReference type="KEGG" id="banc:PU02_1165"/>
<dbReference type="Proteomes" id="UP000057213">
    <property type="component" value="Chromosome"/>
</dbReference>
<dbReference type="NCBIfam" id="TIGR00166">
    <property type="entry name" value="S6"/>
    <property type="match status" value="1"/>
</dbReference>
<evidence type="ECO:0000256" key="2">
    <source>
        <dbReference type="ARBA" id="ARBA00022980"/>
    </source>
</evidence>
<evidence type="ECO:0000313" key="9">
    <source>
        <dbReference type="Proteomes" id="UP000057213"/>
    </source>
</evidence>
<dbReference type="Gene3D" id="3.30.70.60">
    <property type="match status" value="1"/>
</dbReference>
<dbReference type="SUPFAM" id="SSF54995">
    <property type="entry name" value="Ribosomal protein S6"/>
    <property type="match status" value="1"/>
</dbReference>
<evidence type="ECO:0000256" key="3">
    <source>
        <dbReference type="ARBA" id="ARBA00023274"/>
    </source>
</evidence>
<keyword evidence="6" id="KW-0699">rRNA-binding</keyword>
<dbReference type="PANTHER" id="PTHR21011:SF1">
    <property type="entry name" value="SMALL RIBOSOMAL SUBUNIT PROTEIN BS6M"/>
    <property type="match status" value="1"/>
</dbReference>
<dbReference type="GO" id="GO:0070181">
    <property type="term" value="F:small ribosomal subunit rRNA binding"/>
    <property type="evidence" value="ECO:0007669"/>
    <property type="project" value="TreeGrafter"/>
</dbReference>
<dbReference type="InterPro" id="IPR020814">
    <property type="entry name" value="Ribosomal_S6_plastid/chlpt"/>
</dbReference>
<evidence type="ECO:0000256" key="7">
    <source>
        <dbReference type="SAM" id="MobiDB-lite"/>
    </source>
</evidence>
<protein>
    <recommendedName>
        <fullName evidence="5 6">Small ribosomal subunit protein bS6</fullName>
    </recommendedName>
</protein>
<accession>A0A0M4M6V7</accession>
<gene>
    <name evidence="6" type="primary">rpsF</name>
    <name evidence="8" type="ORF">PU02_1165</name>
</gene>
<dbReference type="CDD" id="cd00473">
    <property type="entry name" value="bS6"/>
    <property type="match status" value="1"/>
</dbReference>
<dbReference type="GO" id="GO:0006412">
    <property type="term" value="P:translation"/>
    <property type="evidence" value="ECO:0007669"/>
    <property type="project" value="UniProtKB-UniRule"/>
</dbReference>
<evidence type="ECO:0000256" key="4">
    <source>
        <dbReference type="ARBA" id="ARBA00035104"/>
    </source>
</evidence>
<evidence type="ECO:0000256" key="1">
    <source>
        <dbReference type="ARBA" id="ARBA00009512"/>
    </source>
</evidence>
<keyword evidence="2 6" id="KW-0689">Ribosomal protein</keyword>
<organism evidence="8 9">
    <name type="scientific">Bartonella ancashensis</name>
    <dbReference type="NCBI Taxonomy" id="1318743"/>
    <lineage>
        <taxon>Bacteria</taxon>
        <taxon>Pseudomonadati</taxon>
        <taxon>Pseudomonadota</taxon>
        <taxon>Alphaproteobacteria</taxon>
        <taxon>Hyphomicrobiales</taxon>
        <taxon>Bartonellaceae</taxon>
        <taxon>Bartonella</taxon>
    </lineage>
</organism>
<dbReference type="EMBL" id="CP010401">
    <property type="protein sequence ID" value="ALE03979.1"/>
    <property type="molecule type" value="Genomic_DNA"/>
</dbReference>
<comment type="function">
    <text evidence="4 6">Binds together with bS18 to 16S ribosomal RNA.</text>
</comment>
<dbReference type="OrthoDB" id="9812702at2"/>
<proteinExistence type="inferred from homology"/>
<name>A0A0M4M6V7_9HYPH</name>
<sequence>MALYEHVFLAQQDIAPQKVSALVETYTNVIETHGGKVVRIENWGLRSLAYRVRKNRKAYYVLLNIDAPSAAIAEVERQMRINEEILRYMTVRVEKHEKGPSAMLSRSDREDFAGKNRGGDQSYSSRHQREDSEEGVE</sequence>
<comment type="similarity">
    <text evidence="1 6">Belongs to the bacterial ribosomal protein bS6 family.</text>
</comment>
<dbReference type="Pfam" id="PF01250">
    <property type="entry name" value="Ribosomal_S6"/>
    <property type="match status" value="1"/>
</dbReference>
<dbReference type="GO" id="GO:0003735">
    <property type="term" value="F:structural constituent of ribosome"/>
    <property type="evidence" value="ECO:0007669"/>
    <property type="project" value="InterPro"/>
</dbReference>
<evidence type="ECO:0000256" key="5">
    <source>
        <dbReference type="ARBA" id="ARBA00035294"/>
    </source>
</evidence>
<dbReference type="GO" id="GO:0022627">
    <property type="term" value="C:cytosolic small ribosomal subunit"/>
    <property type="evidence" value="ECO:0007669"/>
    <property type="project" value="TreeGrafter"/>
</dbReference>
<dbReference type="STRING" id="1318743.PU02_1165"/>
<feature type="region of interest" description="Disordered" evidence="7">
    <location>
        <begin position="97"/>
        <end position="137"/>
    </location>
</feature>
<evidence type="ECO:0000313" key="8">
    <source>
        <dbReference type="EMBL" id="ALE03979.1"/>
    </source>
</evidence>
<dbReference type="InterPro" id="IPR000529">
    <property type="entry name" value="Ribosomal_bS6"/>
</dbReference>
<dbReference type="InterPro" id="IPR014717">
    <property type="entry name" value="Transl_elong_EF1B/ribsomal_bS6"/>
</dbReference>
<dbReference type="AlphaFoldDB" id="A0A0M4M6V7"/>
<keyword evidence="6" id="KW-0694">RNA-binding</keyword>
<dbReference type="InterPro" id="IPR035980">
    <property type="entry name" value="Ribosomal_bS6_sf"/>
</dbReference>
<keyword evidence="3 6" id="KW-0687">Ribonucleoprotein</keyword>
<dbReference type="RefSeq" id="WP_053944443.1">
    <property type="nucleotide sequence ID" value="NZ_CP010401.1"/>
</dbReference>
<feature type="compositionally biased region" description="Basic and acidic residues" evidence="7">
    <location>
        <begin position="106"/>
        <end position="118"/>
    </location>
</feature>